<evidence type="ECO:0000256" key="2">
    <source>
        <dbReference type="SAM" id="Coils"/>
    </source>
</evidence>
<keyword evidence="3" id="KW-0472">Membrane</keyword>
<keyword evidence="1" id="KW-0378">Hydrolase</keyword>
<keyword evidence="3" id="KW-0812">Transmembrane</keyword>
<dbReference type="EMBL" id="AAWS01000012">
    <property type="protein sequence ID" value="EAY29245.1"/>
    <property type="molecule type" value="Genomic_DNA"/>
</dbReference>
<keyword evidence="7" id="KW-1185">Reference proteome</keyword>
<dbReference type="InterPro" id="IPR052016">
    <property type="entry name" value="Bact_Sigma-Reg"/>
</dbReference>
<protein>
    <submittedName>
        <fullName evidence="6">Serine/threonine protein kinases, putative</fullName>
    </submittedName>
</protein>
<dbReference type="OrthoDB" id="973690at2"/>
<dbReference type="eggNOG" id="COG0834">
    <property type="taxonomic scope" value="Bacteria"/>
</dbReference>
<gene>
    <name evidence="6" type="ORF">M23134_02436</name>
</gene>
<dbReference type="Proteomes" id="UP000004095">
    <property type="component" value="Unassembled WGS sequence"/>
</dbReference>
<dbReference type="eggNOG" id="COG2208">
    <property type="taxonomic scope" value="Bacteria"/>
</dbReference>
<dbReference type="Pfam" id="PF00497">
    <property type="entry name" value="SBP_bac_3"/>
    <property type="match status" value="1"/>
</dbReference>
<name>A1ZKL9_MICM2</name>
<sequence length="624" mass="71452">MKITKAIFCIIIGFLGTVTAQTLPNDSWQKTQANGKGTITVLWHDAKPFHYYDEAGKHTGIDHDLMVAMTRFVEAKYKVKLDIQWHKAQTYAEFYNSIKDGTGGIFGAAAFSITPERKKVMRFSPTYMPDIEIIVSHPELPTFNSIGELINSPDFTKYTAVSVKNTTFDKSLVALKNKLAPNLSVKYVTNTHEIVQTINQNPYHFGYIHLPIYALALKNGLRLKRQKLLQIQREGYAVMYPLKSDWGKVIEEFFNSTEFKPLINKVTKQHVGTQVKDLIWDVSAKNNKELALLTKENELQSLRLKKNQLEIEQSKLRLERQAFYQVMLIVGVVIILILGVVLYSRYQIKQRSNQALRDKNTEIKKQRDEIELMHTELKDSISYAQQIQQAMMPHQTRLTQAFPENFVIYRPKEMLSGNFYWLNDRQNLKLLAVADCAGRGVPGAFLTMMGTLMLNHVVRESKRTTPEDALTLMDKLVQRTLTSDAANLAIDISLCCIDYHKKIIKFTGAHSSLFIVNNGRLKQIQGDKHPVGKGLYNAKNPLTMNLIEFEKGDVLYLLTNGFQNQLGGNNGHNKKFMLLRIKDLLVEINSQPLEEQKQRLENELEKWRGQNEQTDDILMLGVQL</sequence>
<keyword evidence="4" id="KW-0732">Signal</keyword>
<evidence type="ECO:0000313" key="7">
    <source>
        <dbReference type="Proteomes" id="UP000004095"/>
    </source>
</evidence>
<dbReference type="InterPro" id="IPR036457">
    <property type="entry name" value="PPM-type-like_dom_sf"/>
</dbReference>
<keyword evidence="6" id="KW-0723">Serine/threonine-protein kinase</keyword>
<dbReference type="GO" id="GO:0016791">
    <property type="term" value="F:phosphatase activity"/>
    <property type="evidence" value="ECO:0007669"/>
    <property type="project" value="TreeGrafter"/>
</dbReference>
<feature type="chain" id="PRO_5002642256" evidence="4">
    <location>
        <begin position="21"/>
        <end position="624"/>
    </location>
</feature>
<dbReference type="GO" id="GO:0004674">
    <property type="term" value="F:protein serine/threonine kinase activity"/>
    <property type="evidence" value="ECO:0007669"/>
    <property type="project" value="UniProtKB-KW"/>
</dbReference>
<evidence type="ECO:0000256" key="4">
    <source>
        <dbReference type="SAM" id="SignalP"/>
    </source>
</evidence>
<evidence type="ECO:0000313" key="6">
    <source>
        <dbReference type="EMBL" id="EAY29245.1"/>
    </source>
</evidence>
<feature type="signal peptide" evidence="4">
    <location>
        <begin position="1"/>
        <end position="20"/>
    </location>
</feature>
<dbReference type="Gene3D" id="3.40.190.10">
    <property type="entry name" value="Periplasmic binding protein-like II"/>
    <property type="match status" value="1"/>
</dbReference>
<dbReference type="AlphaFoldDB" id="A1ZKL9"/>
<organism evidence="6 7">
    <name type="scientific">Microscilla marina ATCC 23134</name>
    <dbReference type="NCBI Taxonomy" id="313606"/>
    <lineage>
        <taxon>Bacteria</taxon>
        <taxon>Pseudomonadati</taxon>
        <taxon>Bacteroidota</taxon>
        <taxon>Cytophagia</taxon>
        <taxon>Cytophagales</taxon>
        <taxon>Microscillaceae</taxon>
        <taxon>Microscilla</taxon>
    </lineage>
</organism>
<dbReference type="SUPFAM" id="SSF53850">
    <property type="entry name" value="Periplasmic binding protein-like II"/>
    <property type="match status" value="1"/>
</dbReference>
<keyword evidence="6" id="KW-0418">Kinase</keyword>
<dbReference type="SMART" id="SM00062">
    <property type="entry name" value="PBPb"/>
    <property type="match status" value="1"/>
</dbReference>
<dbReference type="InterPro" id="IPR001638">
    <property type="entry name" value="Solute-binding_3/MltF_N"/>
</dbReference>
<dbReference type="PANTHER" id="PTHR43156:SF9">
    <property type="entry name" value="HAMP DOMAIN-CONTAINING PROTEIN"/>
    <property type="match status" value="1"/>
</dbReference>
<evidence type="ECO:0000256" key="3">
    <source>
        <dbReference type="SAM" id="Phobius"/>
    </source>
</evidence>
<proteinExistence type="predicted"/>
<feature type="domain" description="Solute-binding protein family 3/N-terminal" evidence="5">
    <location>
        <begin position="38"/>
        <end position="274"/>
    </location>
</feature>
<feature type="coiled-coil region" evidence="2">
    <location>
        <begin position="590"/>
        <end position="617"/>
    </location>
</feature>
<evidence type="ECO:0000259" key="5">
    <source>
        <dbReference type="SMART" id="SM00062"/>
    </source>
</evidence>
<evidence type="ECO:0000256" key="1">
    <source>
        <dbReference type="ARBA" id="ARBA00022801"/>
    </source>
</evidence>
<dbReference type="Gene3D" id="3.60.40.10">
    <property type="entry name" value="PPM-type phosphatase domain"/>
    <property type="match status" value="1"/>
</dbReference>
<feature type="transmembrane region" description="Helical" evidence="3">
    <location>
        <begin position="322"/>
        <end position="343"/>
    </location>
</feature>
<keyword evidence="6" id="KW-0808">Transferase</keyword>
<dbReference type="PANTHER" id="PTHR43156">
    <property type="entry name" value="STAGE II SPORULATION PROTEIN E-RELATED"/>
    <property type="match status" value="1"/>
</dbReference>
<keyword evidence="2" id="KW-0175">Coiled coil</keyword>
<feature type="coiled-coil region" evidence="2">
    <location>
        <begin position="349"/>
        <end position="376"/>
    </location>
</feature>
<comment type="caution">
    <text evidence="6">The sequence shown here is derived from an EMBL/GenBank/DDBJ whole genome shotgun (WGS) entry which is preliminary data.</text>
</comment>
<dbReference type="Pfam" id="PF07228">
    <property type="entry name" value="SpoIIE"/>
    <property type="match status" value="1"/>
</dbReference>
<feature type="coiled-coil region" evidence="2">
    <location>
        <begin position="285"/>
        <end position="319"/>
    </location>
</feature>
<dbReference type="RefSeq" id="WP_002696915.1">
    <property type="nucleotide sequence ID" value="NZ_AAWS01000012.1"/>
</dbReference>
<dbReference type="InterPro" id="IPR001932">
    <property type="entry name" value="PPM-type_phosphatase-like_dom"/>
</dbReference>
<reference evidence="6 7" key="1">
    <citation type="submission" date="2007-01" db="EMBL/GenBank/DDBJ databases">
        <authorList>
            <person name="Haygood M."/>
            <person name="Podell S."/>
            <person name="Anderson C."/>
            <person name="Hopkinson B."/>
            <person name="Roe K."/>
            <person name="Barbeau K."/>
            <person name="Gaasterland T."/>
            <person name="Ferriera S."/>
            <person name="Johnson J."/>
            <person name="Kravitz S."/>
            <person name="Beeson K."/>
            <person name="Sutton G."/>
            <person name="Rogers Y.-H."/>
            <person name="Friedman R."/>
            <person name="Frazier M."/>
            <person name="Venter J.C."/>
        </authorList>
    </citation>
    <scope>NUCLEOTIDE SEQUENCE [LARGE SCALE GENOMIC DNA]</scope>
    <source>
        <strain evidence="6 7">ATCC 23134</strain>
    </source>
</reference>
<keyword evidence="3" id="KW-1133">Transmembrane helix</keyword>
<accession>A1ZKL9</accession>